<evidence type="ECO:0000313" key="3">
    <source>
        <dbReference type="Proteomes" id="UP001597215"/>
    </source>
</evidence>
<dbReference type="EMBL" id="JBHUEL010000008">
    <property type="protein sequence ID" value="MFD1766809.1"/>
    <property type="molecule type" value="Genomic_DNA"/>
</dbReference>
<keyword evidence="3" id="KW-1185">Reference proteome</keyword>
<protein>
    <submittedName>
        <fullName evidence="2">Uncharacterized protein</fullName>
    </submittedName>
</protein>
<sequence length="171" mass="18989">MRLALFAFPAVLMASLPAHADDEAPPKAYTDLLACRSIEDTAARLACFDRSSSEFEKARLAKEVVLLDRSDVRKTRRSLFGFSLPDLPFFDGDDSAEEDELKEIKTTLESVRELGLGKWQFTIPDGGTWQTTEALTTFLREGLSITIKKGVAGGYMMKVGNGPLRRVKRVD</sequence>
<reference evidence="3" key="1">
    <citation type="journal article" date="2019" name="Int. J. Syst. Evol. Microbiol.">
        <title>The Global Catalogue of Microorganisms (GCM) 10K type strain sequencing project: providing services to taxonomists for standard genome sequencing and annotation.</title>
        <authorList>
            <consortium name="The Broad Institute Genomics Platform"/>
            <consortium name="The Broad Institute Genome Sequencing Center for Infectious Disease"/>
            <person name="Wu L."/>
            <person name="Ma J."/>
        </authorList>
    </citation>
    <scope>NUCLEOTIDE SEQUENCE [LARGE SCALE GENOMIC DNA]</scope>
    <source>
        <strain evidence="3">CGMCC 1.12449</strain>
    </source>
</reference>
<name>A0ABW4MEQ2_9SPHN</name>
<evidence type="ECO:0000256" key="1">
    <source>
        <dbReference type="SAM" id="SignalP"/>
    </source>
</evidence>
<dbReference type="Proteomes" id="UP001597215">
    <property type="component" value="Unassembled WGS sequence"/>
</dbReference>
<evidence type="ECO:0000313" key="2">
    <source>
        <dbReference type="EMBL" id="MFD1766809.1"/>
    </source>
</evidence>
<keyword evidence="1" id="KW-0732">Signal</keyword>
<dbReference type="RefSeq" id="WP_381513359.1">
    <property type="nucleotide sequence ID" value="NZ_JBHUEL010000008.1"/>
</dbReference>
<gene>
    <name evidence="2" type="ORF">ACFSAG_08140</name>
</gene>
<feature type="chain" id="PRO_5046636730" evidence="1">
    <location>
        <begin position="21"/>
        <end position="171"/>
    </location>
</feature>
<accession>A0ABW4MEQ2</accession>
<organism evidence="2 3">
    <name type="scientific">Sphingorhabdus buctiana</name>
    <dbReference type="NCBI Taxonomy" id="1508805"/>
    <lineage>
        <taxon>Bacteria</taxon>
        <taxon>Pseudomonadati</taxon>
        <taxon>Pseudomonadota</taxon>
        <taxon>Alphaproteobacteria</taxon>
        <taxon>Sphingomonadales</taxon>
        <taxon>Sphingomonadaceae</taxon>
        <taxon>Sphingorhabdus</taxon>
    </lineage>
</organism>
<feature type="signal peptide" evidence="1">
    <location>
        <begin position="1"/>
        <end position="20"/>
    </location>
</feature>
<proteinExistence type="predicted"/>
<comment type="caution">
    <text evidence="2">The sequence shown here is derived from an EMBL/GenBank/DDBJ whole genome shotgun (WGS) entry which is preliminary data.</text>
</comment>